<dbReference type="InterPro" id="IPR025364">
    <property type="entry name" value="DUF4268"/>
</dbReference>
<organism evidence="2 3">
    <name type="scientific">Candidatus Haliotispira prima</name>
    <dbReference type="NCBI Taxonomy" id="3034016"/>
    <lineage>
        <taxon>Bacteria</taxon>
        <taxon>Pseudomonadati</taxon>
        <taxon>Spirochaetota</taxon>
        <taxon>Spirochaetia</taxon>
        <taxon>Spirochaetales</taxon>
        <taxon>Spirochaetaceae</taxon>
        <taxon>Candidatus Haliotispira</taxon>
    </lineage>
</organism>
<protein>
    <submittedName>
        <fullName evidence="2">DUF4268 domain-containing protein</fullName>
    </submittedName>
</protein>
<reference evidence="2 3" key="1">
    <citation type="submission" date="2023-04" db="EMBL/GenBank/DDBJ databases">
        <title>Spirochaete genome identified in red abalone sample constitutes a novel genus.</title>
        <authorList>
            <person name="Sharma S.P."/>
            <person name="Purcell C.M."/>
            <person name="Hyde J.R."/>
            <person name="Severin A.J."/>
        </authorList>
    </citation>
    <scope>NUCLEOTIDE SEQUENCE [LARGE SCALE GENOMIC DNA]</scope>
    <source>
        <strain evidence="2 3">SP-2023</strain>
    </source>
</reference>
<dbReference type="RefSeq" id="WP_326928223.1">
    <property type="nucleotide sequence ID" value="NZ_CP123443.1"/>
</dbReference>
<dbReference type="Gene3D" id="3.40.1350.10">
    <property type="match status" value="1"/>
</dbReference>
<evidence type="ECO:0000259" key="1">
    <source>
        <dbReference type="Pfam" id="PF14088"/>
    </source>
</evidence>
<accession>A0ABY8MLH4</accession>
<dbReference type="EMBL" id="CP123443">
    <property type="protein sequence ID" value="WGK70018.1"/>
    <property type="molecule type" value="Genomic_DNA"/>
</dbReference>
<dbReference type="InterPro" id="IPR011856">
    <property type="entry name" value="tRNA_endonuc-like_dom_sf"/>
</dbReference>
<keyword evidence="3" id="KW-1185">Reference proteome</keyword>
<sequence>MDIGKFKKVELRKLWKGEASDFTPWLAREENIESLSEVIGIELEVIREEKSVGPFRADILCKSTIDDTYVLVENQLEKTDHNHLGQLMTYAAGLEAVTIVWIAKKFTEEHRATLDWLNRITDEEIRFFGIEVEAYQIDDSAPAPMFQMVSKPNDWTKAIHNSKRQGELTETKTINLEYWTAMKEYFEFQGTKIKSQKPSPQHWTSYAIGRSNFHMSAVHSVRNKFIRVEFLISGNDSKEKYDILKEKYESDSYSKIDSDLVWDKLEERKVSCVYLQKSVDVNNKIDWPKQFQWIMENLEKMDKFFRPKVKEIK</sequence>
<evidence type="ECO:0000313" key="2">
    <source>
        <dbReference type="EMBL" id="WGK70018.1"/>
    </source>
</evidence>
<feature type="domain" description="DUF4268" evidence="1">
    <location>
        <begin position="176"/>
        <end position="307"/>
    </location>
</feature>
<gene>
    <name evidence="2" type="ORF">P0082_03930</name>
</gene>
<dbReference type="Pfam" id="PF14088">
    <property type="entry name" value="DUF4268"/>
    <property type="match status" value="1"/>
</dbReference>
<dbReference type="Proteomes" id="UP001228690">
    <property type="component" value="Chromosome"/>
</dbReference>
<proteinExistence type="predicted"/>
<name>A0ABY8MLH4_9SPIO</name>
<evidence type="ECO:0000313" key="3">
    <source>
        <dbReference type="Proteomes" id="UP001228690"/>
    </source>
</evidence>